<reference evidence="2 3" key="1">
    <citation type="journal article" date="2018" name="ISME J.">
        <title>A methanotrophic archaeon couples anaerobic oxidation of methane to Fe(III) reduction.</title>
        <authorList>
            <person name="Cai C."/>
            <person name="Leu A.O."/>
            <person name="Xie G.J."/>
            <person name="Guo J."/>
            <person name="Feng Y."/>
            <person name="Zhao J.X."/>
            <person name="Tyson G.W."/>
            <person name="Yuan Z."/>
            <person name="Hu S."/>
        </authorList>
    </citation>
    <scope>NUCLEOTIDE SEQUENCE [LARGE SCALE GENOMIC DNA]</scope>
    <source>
        <strain evidence="2">FeB_12</strain>
    </source>
</reference>
<protein>
    <recommendedName>
        <fullName evidence="1">Signal transduction histidine kinase dimerisation/phosphoacceptor domain-containing protein</fullName>
    </recommendedName>
</protein>
<evidence type="ECO:0000259" key="1">
    <source>
        <dbReference type="SMART" id="SM00388"/>
    </source>
</evidence>
<dbReference type="Proteomes" id="UP000250918">
    <property type="component" value="Unassembled WGS sequence"/>
</dbReference>
<dbReference type="Gene3D" id="1.10.287.130">
    <property type="match status" value="1"/>
</dbReference>
<organism evidence="2 3">
    <name type="scientific">candidate division GN15 bacterium</name>
    <dbReference type="NCBI Taxonomy" id="2072418"/>
    <lineage>
        <taxon>Bacteria</taxon>
        <taxon>candidate division GN15</taxon>
    </lineage>
</organism>
<evidence type="ECO:0000313" key="3">
    <source>
        <dbReference type="Proteomes" id="UP000250918"/>
    </source>
</evidence>
<dbReference type="CDD" id="cd00082">
    <property type="entry name" value="HisKA"/>
    <property type="match status" value="1"/>
</dbReference>
<dbReference type="EMBL" id="PQAP01000023">
    <property type="protein sequence ID" value="PWB74747.1"/>
    <property type="molecule type" value="Genomic_DNA"/>
</dbReference>
<dbReference type="AlphaFoldDB" id="A0A855XAB4"/>
<proteinExistence type="predicted"/>
<name>A0A855XAB4_9BACT</name>
<dbReference type="InterPro" id="IPR003661">
    <property type="entry name" value="HisK_dim/P_dom"/>
</dbReference>
<dbReference type="GO" id="GO:0000155">
    <property type="term" value="F:phosphorelay sensor kinase activity"/>
    <property type="evidence" value="ECO:0007669"/>
    <property type="project" value="InterPro"/>
</dbReference>
<dbReference type="SMART" id="SM00388">
    <property type="entry name" value="HisKA"/>
    <property type="match status" value="1"/>
</dbReference>
<comment type="caution">
    <text evidence="2">The sequence shown here is derived from an EMBL/GenBank/DDBJ whole genome shotgun (WGS) entry which is preliminary data.</text>
</comment>
<sequence>MQNPTPDRYEILRQLAIAGARGEAIQPTAETALGMAADVVGLKAAALYLWDEKMAITAAVTYGQSDAARETLATIENNLYAYLRREQRLLSAYMTFDGTPPLQSFTHPVRFGSKTLGAVVGIQEGERTLVAEDLFIEALSAAISLCVIATDLGPSQPLSPEQVAKERLGAVQETAVTVNHEINNPLTAILGNVQLLLMKRRELDDELTAKLKIIETSALKIRDVTQRLLKIKSARSVDYAEGTSMLDLSDEEER</sequence>
<gene>
    <name evidence="2" type="ORF">C3F09_03400</name>
</gene>
<accession>A0A855XAB4</accession>
<dbReference type="Pfam" id="PF00512">
    <property type="entry name" value="HisKA"/>
    <property type="match status" value="1"/>
</dbReference>
<dbReference type="SUPFAM" id="SSF47384">
    <property type="entry name" value="Homodimeric domain of signal transducing histidine kinase"/>
    <property type="match status" value="1"/>
</dbReference>
<evidence type="ECO:0000313" key="2">
    <source>
        <dbReference type="EMBL" id="PWB74747.1"/>
    </source>
</evidence>
<dbReference type="InterPro" id="IPR036097">
    <property type="entry name" value="HisK_dim/P_sf"/>
</dbReference>
<feature type="domain" description="Signal transduction histidine kinase dimerisation/phosphoacceptor" evidence="1">
    <location>
        <begin position="170"/>
        <end position="237"/>
    </location>
</feature>